<protein>
    <submittedName>
        <fullName evidence="1">Uncharacterized protein</fullName>
    </submittedName>
</protein>
<name>A0A0H5QWN0_9EUKA</name>
<organism evidence="1">
    <name type="scientific">Spongospora subterranea</name>
    <dbReference type="NCBI Taxonomy" id="70186"/>
    <lineage>
        <taxon>Eukaryota</taxon>
        <taxon>Sar</taxon>
        <taxon>Rhizaria</taxon>
        <taxon>Endomyxa</taxon>
        <taxon>Phytomyxea</taxon>
        <taxon>Plasmodiophorida</taxon>
        <taxon>Plasmodiophoridae</taxon>
        <taxon>Spongospora</taxon>
    </lineage>
</organism>
<dbReference type="EMBL" id="HACM01005936">
    <property type="protein sequence ID" value="CRZ06378.1"/>
    <property type="molecule type" value="Transcribed_RNA"/>
</dbReference>
<dbReference type="AlphaFoldDB" id="A0A0H5QWN0"/>
<proteinExistence type="predicted"/>
<evidence type="ECO:0000313" key="1">
    <source>
        <dbReference type="EMBL" id="CRZ06378.1"/>
    </source>
</evidence>
<accession>A0A0H5QWN0</accession>
<reference evidence="1" key="1">
    <citation type="submission" date="2015-04" db="EMBL/GenBank/DDBJ databases">
        <title>The genome sequence of the plant pathogenic Rhizarian Plasmodiophora brassicae reveals insights in its biotrophic life cycle and the origin of chitin synthesis.</title>
        <authorList>
            <person name="Schwelm A."/>
            <person name="Fogelqvist J."/>
            <person name="Knaust A."/>
            <person name="Julke S."/>
            <person name="Lilja T."/>
            <person name="Dhandapani V."/>
            <person name="Bonilla-Rosso G."/>
            <person name="Karlsson M."/>
            <person name="Shevchenko A."/>
            <person name="Choi S.R."/>
            <person name="Kim H.G."/>
            <person name="Park J.Y."/>
            <person name="Lim Y.P."/>
            <person name="Ludwig-Muller J."/>
            <person name="Dixelius C."/>
        </authorList>
    </citation>
    <scope>NUCLEOTIDE SEQUENCE</scope>
    <source>
        <tissue evidence="1">Potato root galls</tissue>
    </source>
</reference>
<sequence>MMLPVEDGDAEAWLSQRDRTVYLEDFEQFVKIRKMQLFVVLNHPAVAIDDQLYGTRAKDNQVNCWLHDGWQGASVSGCTLRRSFDCQSASDFAGVGKGSPKMW</sequence>